<gene>
    <name evidence="2" type="ORF">BDP27DRAFT_1505484</name>
</gene>
<comment type="caution">
    <text evidence="2">The sequence shown here is derived from an EMBL/GenBank/DDBJ whole genome shotgun (WGS) entry which is preliminary data.</text>
</comment>
<evidence type="ECO:0000313" key="2">
    <source>
        <dbReference type="EMBL" id="KAF9058719.1"/>
    </source>
</evidence>
<proteinExistence type="predicted"/>
<accession>A0A9P5P8D7</accession>
<dbReference type="Pfam" id="PF12770">
    <property type="entry name" value="CHAT"/>
    <property type="match status" value="1"/>
</dbReference>
<feature type="non-terminal residue" evidence="2">
    <location>
        <position position="1"/>
    </location>
</feature>
<protein>
    <recommendedName>
        <fullName evidence="1">CHAT domain-containing protein</fullName>
    </recommendedName>
</protein>
<dbReference type="AlphaFoldDB" id="A0A9P5P8D7"/>
<dbReference type="Proteomes" id="UP000772434">
    <property type="component" value="Unassembled WGS sequence"/>
</dbReference>
<dbReference type="InterPro" id="IPR024983">
    <property type="entry name" value="CHAT_dom"/>
</dbReference>
<dbReference type="OrthoDB" id="9991317at2759"/>
<name>A0A9P5P8D7_9AGAR</name>
<dbReference type="EMBL" id="JADNRY010000356">
    <property type="protein sequence ID" value="KAF9058719.1"/>
    <property type="molecule type" value="Genomic_DNA"/>
</dbReference>
<feature type="domain" description="CHAT" evidence="1">
    <location>
        <begin position="1"/>
        <end position="70"/>
    </location>
</feature>
<evidence type="ECO:0000259" key="1">
    <source>
        <dbReference type="Pfam" id="PF12770"/>
    </source>
</evidence>
<reference evidence="2" key="1">
    <citation type="submission" date="2020-11" db="EMBL/GenBank/DDBJ databases">
        <authorList>
            <consortium name="DOE Joint Genome Institute"/>
            <person name="Ahrendt S."/>
            <person name="Riley R."/>
            <person name="Andreopoulos W."/>
            <person name="Labutti K."/>
            <person name="Pangilinan J."/>
            <person name="Ruiz-Duenas F.J."/>
            <person name="Barrasa J.M."/>
            <person name="Sanchez-Garcia M."/>
            <person name="Camarero S."/>
            <person name="Miyauchi S."/>
            <person name="Serrano A."/>
            <person name="Linde D."/>
            <person name="Babiker R."/>
            <person name="Drula E."/>
            <person name="Ayuso-Fernandez I."/>
            <person name="Pacheco R."/>
            <person name="Padilla G."/>
            <person name="Ferreira P."/>
            <person name="Barriuso J."/>
            <person name="Kellner H."/>
            <person name="Castanera R."/>
            <person name="Alfaro M."/>
            <person name="Ramirez L."/>
            <person name="Pisabarro A.G."/>
            <person name="Kuo A."/>
            <person name="Tritt A."/>
            <person name="Lipzen A."/>
            <person name="He G."/>
            <person name="Yan M."/>
            <person name="Ng V."/>
            <person name="Cullen D."/>
            <person name="Martin F."/>
            <person name="Rosso M.-N."/>
            <person name="Henrissat B."/>
            <person name="Hibbett D."/>
            <person name="Martinez A.T."/>
            <person name="Grigoriev I.V."/>
        </authorList>
    </citation>
    <scope>NUCLEOTIDE SEQUENCE</scope>
    <source>
        <strain evidence="2">AH 40177</strain>
    </source>
</reference>
<sequence>TLLDIIRLNLPNATFAFLSACHTAAQSPGGVHDEVIHLAAAMQSCGFQSVVGTMWEMTDVNGPEMVKDFYPSVFTILSI</sequence>
<keyword evidence="3" id="KW-1185">Reference proteome</keyword>
<evidence type="ECO:0000313" key="3">
    <source>
        <dbReference type="Proteomes" id="UP000772434"/>
    </source>
</evidence>
<organism evidence="2 3">
    <name type="scientific">Rhodocollybia butyracea</name>
    <dbReference type="NCBI Taxonomy" id="206335"/>
    <lineage>
        <taxon>Eukaryota</taxon>
        <taxon>Fungi</taxon>
        <taxon>Dikarya</taxon>
        <taxon>Basidiomycota</taxon>
        <taxon>Agaricomycotina</taxon>
        <taxon>Agaricomycetes</taxon>
        <taxon>Agaricomycetidae</taxon>
        <taxon>Agaricales</taxon>
        <taxon>Marasmiineae</taxon>
        <taxon>Omphalotaceae</taxon>
        <taxon>Rhodocollybia</taxon>
    </lineage>
</organism>